<evidence type="ECO:0000313" key="9">
    <source>
        <dbReference type="EMBL" id="CAH0726022.1"/>
    </source>
</evidence>
<dbReference type="PANTHER" id="PTHR10353">
    <property type="entry name" value="GLYCOSYL HYDROLASE"/>
    <property type="match status" value="1"/>
</dbReference>
<dbReference type="FunFam" id="3.20.20.80:FF:000013">
    <property type="entry name" value="lactase-phlorizin hydrolase"/>
    <property type="match status" value="1"/>
</dbReference>
<evidence type="ECO:0000256" key="3">
    <source>
        <dbReference type="ARBA" id="ARBA00012744"/>
    </source>
</evidence>
<evidence type="ECO:0000313" key="10">
    <source>
        <dbReference type="Proteomes" id="UP000838878"/>
    </source>
</evidence>
<evidence type="ECO:0000256" key="1">
    <source>
        <dbReference type="ARBA" id="ARBA00010838"/>
    </source>
</evidence>
<accession>A0A8J9UUC6</accession>
<proteinExistence type="inferred from homology"/>
<comment type="similarity">
    <text evidence="1 8">Belongs to the glycosyl hydrolase 1 family.</text>
</comment>
<dbReference type="Proteomes" id="UP000838878">
    <property type="component" value="Chromosome 5"/>
</dbReference>
<dbReference type="PROSITE" id="PS00572">
    <property type="entry name" value="GLYCOSYL_HYDROL_F1_1"/>
    <property type="match status" value="1"/>
</dbReference>
<dbReference type="GO" id="GO:0005975">
    <property type="term" value="P:carbohydrate metabolic process"/>
    <property type="evidence" value="ECO:0007669"/>
    <property type="project" value="InterPro"/>
</dbReference>
<dbReference type="EMBL" id="OV170225">
    <property type="protein sequence ID" value="CAH0726022.1"/>
    <property type="molecule type" value="Genomic_DNA"/>
</dbReference>
<protein>
    <recommendedName>
        <fullName evidence="3">beta-glucosidase</fullName>
        <ecNumber evidence="3">3.2.1.21</ecNumber>
    </recommendedName>
</protein>
<dbReference type="Pfam" id="PF00232">
    <property type="entry name" value="Glyco_hydro_1"/>
    <property type="match status" value="1"/>
</dbReference>
<organism evidence="9 10">
    <name type="scientific">Brenthis ino</name>
    <name type="common">lesser marbled fritillary</name>
    <dbReference type="NCBI Taxonomy" id="405034"/>
    <lineage>
        <taxon>Eukaryota</taxon>
        <taxon>Metazoa</taxon>
        <taxon>Ecdysozoa</taxon>
        <taxon>Arthropoda</taxon>
        <taxon>Hexapoda</taxon>
        <taxon>Insecta</taxon>
        <taxon>Pterygota</taxon>
        <taxon>Neoptera</taxon>
        <taxon>Endopterygota</taxon>
        <taxon>Lepidoptera</taxon>
        <taxon>Glossata</taxon>
        <taxon>Ditrysia</taxon>
        <taxon>Papilionoidea</taxon>
        <taxon>Nymphalidae</taxon>
        <taxon>Heliconiinae</taxon>
        <taxon>Argynnini</taxon>
        <taxon>Brenthis</taxon>
    </lineage>
</organism>
<keyword evidence="4" id="KW-0378">Hydrolase</keyword>
<dbReference type="AlphaFoldDB" id="A0A8J9UUC6"/>
<evidence type="ECO:0000256" key="2">
    <source>
        <dbReference type="ARBA" id="ARBA00011738"/>
    </source>
</evidence>
<dbReference type="InterPro" id="IPR001360">
    <property type="entry name" value="Glyco_hydro_1"/>
</dbReference>
<reference evidence="9" key="1">
    <citation type="submission" date="2021-12" db="EMBL/GenBank/DDBJ databases">
        <authorList>
            <person name="Martin H S."/>
        </authorList>
    </citation>
    <scope>NUCLEOTIDE SEQUENCE</scope>
</reference>
<dbReference type="InterPro" id="IPR018120">
    <property type="entry name" value="Glyco_hydro_1_AS"/>
</dbReference>
<evidence type="ECO:0000256" key="5">
    <source>
        <dbReference type="ARBA" id="ARBA00023180"/>
    </source>
</evidence>
<sequence length="477" mass="55736">MEWGDKENRIAVIALHKKGKSENIWDHFTHNNPSMILDGSNGDIADDSYHLYKRDVEMLRELGVDFYRFSLSWTRILPTSFPDKINEAGVQYYNNLIDEMLKYNIQPMITLYHWDLPQKLQELGGWTNPEIVNWFSDYARVAFELFGDRVKYWITINEPHQICYYGYGSMLFAPAINVQGIAEYMCAKNVLVAHAKAYHIYNKEFRPKQKGSISISLSAQWYDSETEDHVQAAHEANQFNWATYSHPIFSKTGDFPPVVKERIALKSAAQGFSRSRLPEFTPEEIELILGSSDFFGLNHYSSYYVYRNETVLNAYEEPSYWDDLQVLSYQLPHWIIGESTFTKFVPWGFYKLLMQIKNDYGNPPVFITENGFATHGGLNDDDRVNYYREYLSAMLDAMDDGCDVKGYTAWSLLDNFEWSRGYTERFGLYEVDYSSQLLTRTPRKSAFVYKEIVRSHELNYHYEPDMSKPIAVDDSFH</sequence>
<keyword evidence="5" id="KW-0325">Glycoprotein</keyword>
<evidence type="ECO:0000256" key="6">
    <source>
        <dbReference type="ARBA" id="ARBA00023295"/>
    </source>
</evidence>
<keyword evidence="10" id="KW-1185">Reference proteome</keyword>
<dbReference type="Gene3D" id="3.20.20.80">
    <property type="entry name" value="Glycosidases"/>
    <property type="match status" value="1"/>
</dbReference>
<feature type="active site" description="Nucleophile" evidence="7">
    <location>
        <position position="369"/>
    </location>
</feature>
<dbReference type="GO" id="GO:0008422">
    <property type="term" value="F:beta-glucosidase activity"/>
    <property type="evidence" value="ECO:0007669"/>
    <property type="project" value="TreeGrafter"/>
</dbReference>
<dbReference type="PANTHER" id="PTHR10353:SF36">
    <property type="entry name" value="LP05116P"/>
    <property type="match status" value="1"/>
</dbReference>
<dbReference type="PRINTS" id="PR00131">
    <property type="entry name" value="GLHYDRLASE1"/>
</dbReference>
<gene>
    <name evidence="9" type="ORF">BINO364_LOCUS11541</name>
</gene>
<keyword evidence="6" id="KW-0326">Glycosidase</keyword>
<name>A0A8J9UUC6_9NEOP</name>
<dbReference type="InterPro" id="IPR017853">
    <property type="entry name" value="GH"/>
</dbReference>
<comment type="subunit">
    <text evidence="2">Homodimer.</text>
</comment>
<evidence type="ECO:0000256" key="4">
    <source>
        <dbReference type="ARBA" id="ARBA00022801"/>
    </source>
</evidence>
<evidence type="ECO:0000256" key="7">
    <source>
        <dbReference type="PROSITE-ProRule" id="PRU10055"/>
    </source>
</evidence>
<feature type="non-terminal residue" evidence="9">
    <location>
        <position position="477"/>
    </location>
</feature>
<evidence type="ECO:0000256" key="8">
    <source>
        <dbReference type="RuleBase" id="RU003690"/>
    </source>
</evidence>
<dbReference type="SUPFAM" id="SSF51445">
    <property type="entry name" value="(Trans)glycosidases"/>
    <property type="match status" value="1"/>
</dbReference>
<dbReference type="OrthoDB" id="65569at2759"/>
<dbReference type="EC" id="3.2.1.21" evidence="3"/>